<evidence type="ECO:0000259" key="5">
    <source>
        <dbReference type="PROSITE" id="PS50931"/>
    </source>
</evidence>
<dbReference type="Gene3D" id="3.40.190.290">
    <property type="match status" value="1"/>
</dbReference>
<dbReference type="PANTHER" id="PTHR30537">
    <property type="entry name" value="HTH-TYPE TRANSCRIPTIONAL REGULATOR"/>
    <property type="match status" value="1"/>
</dbReference>
<evidence type="ECO:0000313" key="7">
    <source>
        <dbReference type="Proteomes" id="UP000325606"/>
    </source>
</evidence>
<evidence type="ECO:0000256" key="1">
    <source>
        <dbReference type="ARBA" id="ARBA00009437"/>
    </source>
</evidence>
<dbReference type="InterPro" id="IPR005119">
    <property type="entry name" value="LysR_subst-bd"/>
</dbReference>
<dbReference type="SUPFAM" id="SSF53850">
    <property type="entry name" value="Periplasmic binding protein-like II"/>
    <property type="match status" value="1"/>
</dbReference>
<dbReference type="AlphaFoldDB" id="A0A5J6LAN9"/>
<reference evidence="6 7" key="1">
    <citation type="submission" date="2019-09" db="EMBL/GenBank/DDBJ databases">
        <title>Nitrincola iocasae sp. nov., a bacterium isolated from the sediment collected at a cold seep field in South China Sea.</title>
        <authorList>
            <person name="Zhang H."/>
            <person name="Wang H."/>
            <person name="Li C."/>
        </authorList>
    </citation>
    <scope>NUCLEOTIDE SEQUENCE [LARGE SCALE GENOMIC DNA]</scope>
    <source>
        <strain evidence="6 7">KXZD1103</strain>
    </source>
</reference>
<keyword evidence="2" id="KW-0805">Transcription regulation</keyword>
<dbReference type="Gene3D" id="1.10.10.10">
    <property type="entry name" value="Winged helix-like DNA-binding domain superfamily/Winged helix DNA-binding domain"/>
    <property type="match status" value="1"/>
</dbReference>
<dbReference type="FunFam" id="3.40.190.290:FF:000001">
    <property type="entry name" value="Transcriptional regulator, LysR family"/>
    <property type="match status" value="1"/>
</dbReference>
<dbReference type="Proteomes" id="UP000325606">
    <property type="component" value="Chromosome"/>
</dbReference>
<keyword evidence="4" id="KW-0804">Transcription</keyword>
<evidence type="ECO:0000256" key="4">
    <source>
        <dbReference type="ARBA" id="ARBA00023163"/>
    </source>
</evidence>
<dbReference type="EMBL" id="CP044222">
    <property type="protein sequence ID" value="QEW05603.1"/>
    <property type="molecule type" value="Genomic_DNA"/>
</dbReference>
<dbReference type="CDD" id="cd08479">
    <property type="entry name" value="PBP2_CrgA_like_9"/>
    <property type="match status" value="1"/>
</dbReference>
<dbReference type="SUPFAM" id="SSF46785">
    <property type="entry name" value="Winged helix' DNA-binding domain"/>
    <property type="match status" value="1"/>
</dbReference>
<evidence type="ECO:0000256" key="3">
    <source>
        <dbReference type="ARBA" id="ARBA00023125"/>
    </source>
</evidence>
<dbReference type="PANTHER" id="PTHR30537:SF5">
    <property type="entry name" value="HTH-TYPE TRANSCRIPTIONAL ACTIVATOR TTDR-RELATED"/>
    <property type="match status" value="1"/>
</dbReference>
<proteinExistence type="inferred from homology"/>
<dbReference type="Pfam" id="PF00126">
    <property type="entry name" value="HTH_1"/>
    <property type="match status" value="1"/>
</dbReference>
<dbReference type="GO" id="GO:0003700">
    <property type="term" value="F:DNA-binding transcription factor activity"/>
    <property type="evidence" value="ECO:0007669"/>
    <property type="project" value="InterPro"/>
</dbReference>
<dbReference type="InterPro" id="IPR036388">
    <property type="entry name" value="WH-like_DNA-bd_sf"/>
</dbReference>
<keyword evidence="7" id="KW-1185">Reference proteome</keyword>
<accession>A0A5J6LAN9</accession>
<dbReference type="PROSITE" id="PS50931">
    <property type="entry name" value="HTH_LYSR"/>
    <property type="match status" value="1"/>
</dbReference>
<dbReference type="InterPro" id="IPR036390">
    <property type="entry name" value="WH_DNA-bd_sf"/>
</dbReference>
<protein>
    <submittedName>
        <fullName evidence="6">LysR family transcriptional regulator</fullName>
    </submittedName>
</protein>
<dbReference type="InterPro" id="IPR058163">
    <property type="entry name" value="LysR-type_TF_proteobact-type"/>
</dbReference>
<dbReference type="InterPro" id="IPR000847">
    <property type="entry name" value="LysR_HTH_N"/>
</dbReference>
<gene>
    <name evidence="6" type="ORF">F5I99_03350</name>
</gene>
<keyword evidence="3" id="KW-0238">DNA-binding</keyword>
<dbReference type="Pfam" id="PF03466">
    <property type="entry name" value="LysR_substrate"/>
    <property type="match status" value="1"/>
</dbReference>
<dbReference type="KEGG" id="nik:F5I99_03350"/>
<dbReference type="RefSeq" id="WP_151053647.1">
    <property type="nucleotide sequence ID" value="NZ_CP044222.1"/>
</dbReference>
<evidence type="ECO:0000313" key="6">
    <source>
        <dbReference type="EMBL" id="QEW05603.1"/>
    </source>
</evidence>
<dbReference type="GO" id="GO:0006351">
    <property type="term" value="P:DNA-templated transcription"/>
    <property type="evidence" value="ECO:0007669"/>
    <property type="project" value="TreeGrafter"/>
</dbReference>
<dbReference type="GO" id="GO:0043565">
    <property type="term" value="F:sequence-specific DNA binding"/>
    <property type="evidence" value="ECO:0007669"/>
    <property type="project" value="TreeGrafter"/>
</dbReference>
<feature type="domain" description="HTH lysR-type" evidence="5">
    <location>
        <begin position="5"/>
        <end position="62"/>
    </location>
</feature>
<name>A0A5J6LAN9_9GAMM</name>
<evidence type="ECO:0000256" key="2">
    <source>
        <dbReference type="ARBA" id="ARBA00023015"/>
    </source>
</evidence>
<sequence>MHKSPSNDDLRVFIQVAEKASFAAAAVDLGVSVAYISKRIRSLESALNTRLLHRTTRRVSVTEQGEKVLRRAKQILDDIDQLYEEVAQTRQTPSGVLRISSSFGFGRQQVAPALAALTEQYPELAVRFEVFDRLIDVMGEGFDLDVRIGEEIASHLIARKLADNQRLLCAAPTYLDTRGEPQTLAELAAHECLVIKERDHPFGLWRLESVQGEKQIRVQGRLSSNHGEIALQWALQGKGILLRSAWEVAPLIEAGKLRQILPEYWQTANVWAVYPQRLADSAKVRACVEHLQQWFAPLEPLYR</sequence>
<organism evidence="6 7">
    <name type="scientific">Nitrincola iocasae</name>
    <dbReference type="NCBI Taxonomy" id="2614693"/>
    <lineage>
        <taxon>Bacteria</taxon>
        <taxon>Pseudomonadati</taxon>
        <taxon>Pseudomonadota</taxon>
        <taxon>Gammaproteobacteria</taxon>
        <taxon>Oceanospirillales</taxon>
        <taxon>Oceanospirillaceae</taxon>
        <taxon>Nitrincola</taxon>
    </lineage>
</organism>
<comment type="similarity">
    <text evidence="1">Belongs to the LysR transcriptional regulatory family.</text>
</comment>
<dbReference type="FunFam" id="1.10.10.10:FF:000001">
    <property type="entry name" value="LysR family transcriptional regulator"/>
    <property type="match status" value="1"/>
</dbReference>